<dbReference type="Gene3D" id="3.30.465.10">
    <property type="match status" value="1"/>
</dbReference>
<dbReference type="PANTHER" id="PTHR42973">
    <property type="entry name" value="BINDING OXIDOREDUCTASE, PUTATIVE (AFU_ORTHOLOGUE AFUA_1G17690)-RELATED"/>
    <property type="match status" value="1"/>
</dbReference>
<gene>
    <name evidence="5" type="ORF">PG997_013017</name>
</gene>
<dbReference type="Proteomes" id="UP001433268">
    <property type="component" value="Unassembled WGS sequence"/>
</dbReference>
<evidence type="ECO:0000256" key="4">
    <source>
        <dbReference type="ARBA" id="ARBA00023002"/>
    </source>
</evidence>
<keyword evidence="4" id="KW-0560">Oxidoreductase</keyword>
<keyword evidence="2" id="KW-0285">Flavoprotein</keyword>
<proteinExistence type="inferred from homology"/>
<dbReference type="InterPro" id="IPR036318">
    <property type="entry name" value="FAD-bd_PCMH-like_sf"/>
</dbReference>
<dbReference type="EMBL" id="JAQQWN010000009">
    <property type="protein sequence ID" value="KAK8066270.1"/>
    <property type="molecule type" value="Genomic_DNA"/>
</dbReference>
<sequence>MASVSKSIEAVKKLSSVSVHLPESQDYDELTSSYFSELERELRPACFLTPRSAQEVADILKAIQPFAGPSEVAICGSASRQHREWPMLATASPFICETSGDRDRQGKNSRLGGLSYFSYARGFVSDDVVNYEVVLANGDIVNANAETNRDLWIALKGGGNNFGIVTRFELNVFERGPMWGGKSLVEYHHQPEPDTSAHICLSLGYAAALGDIVCINDVFCSEPAKPKALKPFTDIQPQIDQMNTLSVNSLRESSRMKNSRVRLPTVSMMEQSMARGGNSQGLDPSQGPLVVVMFYTSWDQPEDDEVVFSVSKEALERIGIEGKSRHMSAQYRYLNYAFPYQHPIGSYGPESNARLHAVS</sequence>
<evidence type="ECO:0000256" key="3">
    <source>
        <dbReference type="ARBA" id="ARBA00022827"/>
    </source>
</evidence>
<evidence type="ECO:0008006" key="7">
    <source>
        <dbReference type="Google" id="ProtNLM"/>
    </source>
</evidence>
<reference evidence="5 6" key="1">
    <citation type="submission" date="2023-01" db="EMBL/GenBank/DDBJ databases">
        <title>Analysis of 21 Apiospora genomes using comparative genomics revels a genus with tremendous synthesis potential of carbohydrate active enzymes and secondary metabolites.</title>
        <authorList>
            <person name="Sorensen T."/>
        </authorList>
    </citation>
    <scope>NUCLEOTIDE SEQUENCE [LARGE SCALE GENOMIC DNA]</scope>
    <source>
        <strain evidence="5 6">CBS 114990</strain>
    </source>
</reference>
<dbReference type="InterPro" id="IPR050416">
    <property type="entry name" value="FAD-linked_Oxidoreductase"/>
</dbReference>
<evidence type="ECO:0000256" key="1">
    <source>
        <dbReference type="ARBA" id="ARBA00005466"/>
    </source>
</evidence>
<comment type="caution">
    <text evidence="5">The sequence shown here is derived from an EMBL/GenBank/DDBJ whole genome shotgun (WGS) entry which is preliminary data.</text>
</comment>
<evidence type="ECO:0000313" key="6">
    <source>
        <dbReference type="Proteomes" id="UP001433268"/>
    </source>
</evidence>
<evidence type="ECO:0000256" key="2">
    <source>
        <dbReference type="ARBA" id="ARBA00022630"/>
    </source>
</evidence>
<protein>
    <recommendedName>
        <fullName evidence="7">FAD-binding PCMH-type domain-containing protein</fullName>
    </recommendedName>
</protein>
<dbReference type="InterPro" id="IPR016169">
    <property type="entry name" value="FAD-bd_PCMH_sub2"/>
</dbReference>
<keyword evidence="3" id="KW-0274">FAD</keyword>
<name>A0ABR1V501_9PEZI</name>
<keyword evidence="6" id="KW-1185">Reference proteome</keyword>
<accession>A0ABR1V501</accession>
<dbReference type="SUPFAM" id="SSF56176">
    <property type="entry name" value="FAD-binding/transporter-associated domain-like"/>
    <property type="match status" value="1"/>
</dbReference>
<organism evidence="5 6">
    <name type="scientific">Apiospora hydei</name>
    <dbReference type="NCBI Taxonomy" id="1337664"/>
    <lineage>
        <taxon>Eukaryota</taxon>
        <taxon>Fungi</taxon>
        <taxon>Dikarya</taxon>
        <taxon>Ascomycota</taxon>
        <taxon>Pezizomycotina</taxon>
        <taxon>Sordariomycetes</taxon>
        <taxon>Xylariomycetidae</taxon>
        <taxon>Amphisphaeriales</taxon>
        <taxon>Apiosporaceae</taxon>
        <taxon>Apiospora</taxon>
    </lineage>
</organism>
<comment type="similarity">
    <text evidence="1">Belongs to the oxygen-dependent FAD-linked oxidoreductase family.</text>
</comment>
<dbReference type="GeneID" id="92050391"/>
<dbReference type="RefSeq" id="XP_066663023.1">
    <property type="nucleotide sequence ID" value="XM_066817331.1"/>
</dbReference>
<evidence type="ECO:0000313" key="5">
    <source>
        <dbReference type="EMBL" id="KAK8066270.1"/>
    </source>
</evidence>
<dbReference type="PANTHER" id="PTHR42973:SF22">
    <property type="entry name" value="FAD-BINDING PCMH-TYPE DOMAIN-CONTAINING PROTEIN-RELATED"/>
    <property type="match status" value="1"/>
</dbReference>